<comment type="similarity">
    <text evidence="1 7 8">Belongs to the peptidase S8 family.</text>
</comment>
<feature type="active site" description="Charge relay system" evidence="7">
    <location>
        <position position="277"/>
    </location>
</feature>
<gene>
    <name evidence="13" type="ORF">FRACYDRAFT_247940</name>
</gene>
<dbReference type="Proteomes" id="UP000095751">
    <property type="component" value="Unassembled WGS sequence"/>
</dbReference>
<sequence length="512" mass="56292">MMLIRRLLRVRVRVLVLVVAPMICGAAAATAANAANDATIVTMLRGGGGEQQQHHHTHTHTQTHTQTQTHRLLATAYNAADSDSNSTVAAVMDTTKESFNTFQQNIQNIISTNPKEWTTNDIIIVSAIILSFWTLLLLLICCIPRCCKAKKLQKMKTKNYPKKQQRQQQHDMVRPYVKRMIGTPGSVVPPLISNFSSPLELAYGNNLNLDATNINKLPLGVRLHGAVQLRRNNLEGQNIRIAVIDSGIDSSHPGFHGSIHSEKYWFRYGTPLSQDDHGTHVAGTIHFMAPQAELYDYRVFGEEGEIDGNMAVAKSIRHAVDITKCHIINMSLSVGYPVRTEIQKAIQYAYKRGVHMVCAAGNDGDGNPTTDEIYCYPALYKETISIAAVQKEDGFLLDATHFSESNSSINYSGIGSNVVSLKPGGGIQTMSGTSMAAPHITGLIACLLSNDNNNNPTTKYSTDKKLRALLDATYVIDIGEEGYDKQTGKRFLSYLAANDKDDFIDLLSMVAN</sequence>
<dbReference type="InterPro" id="IPR050131">
    <property type="entry name" value="Peptidase_S8_subtilisin-like"/>
</dbReference>
<feature type="signal peptide" evidence="11">
    <location>
        <begin position="1"/>
        <end position="28"/>
    </location>
</feature>
<evidence type="ECO:0000256" key="9">
    <source>
        <dbReference type="SAM" id="MobiDB-lite"/>
    </source>
</evidence>
<keyword evidence="10" id="KW-0812">Transmembrane</keyword>
<name>A0A1E7EVW6_9STRA</name>
<feature type="region of interest" description="Disordered" evidence="9">
    <location>
        <begin position="47"/>
        <end position="66"/>
    </location>
</feature>
<evidence type="ECO:0000256" key="4">
    <source>
        <dbReference type="ARBA" id="ARBA00022825"/>
    </source>
</evidence>
<keyword evidence="4 7" id="KW-0720">Serine protease</keyword>
<proteinExistence type="inferred from homology"/>
<dbReference type="PROSITE" id="PS51892">
    <property type="entry name" value="SUBTILASE"/>
    <property type="match status" value="1"/>
</dbReference>
<feature type="transmembrane region" description="Helical" evidence="10">
    <location>
        <begin position="122"/>
        <end position="147"/>
    </location>
</feature>
<dbReference type="Pfam" id="PF00082">
    <property type="entry name" value="Peptidase_S8"/>
    <property type="match status" value="1"/>
</dbReference>
<dbReference type="EMBL" id="KV784374">
    <property type="protein sequence ID" value="OEU09683.1"/>
    <property type="molecule type" value="Genomic_DNA"/>
</dbReference>
<evidence type="ECO:0000259" key="12">
    <source>
        <dbReference type="Pfam" id="PF00082"/>
    </source>
</evidence>
<evidence type="ECO:0000256" key="10">
    <source>
        <dbReference type="SAM" id="Phobius"/>
    </source>
</evidence>
<dbReference type="InterPro" id="IPR015500">
    <property type="entry name" value="Peptidase_S8_subtilisin-rel"/>
</dbReference>
<dbReference type="AlphaFoldDB" id="A0A1E7EVW6"/>
<evidence type="ECO:0000256" key="8">
    <source>
        <dbReference type="RuleBase" id="RU003355"/>
    </source>
</evidence>
<keyword evidence="10" id="KW-1133">Transmembrane helix</keyword>
<evidence type="ECO:0000313" key="13">
    <source>
        <dbReference type="EMBL" id="OEU09683.1"/>
    </source>
</evidence>
<accession>A0A1E7EVW6</accession>
<dbReference type="PRINTS" id="PR00723">
    <property type="entry name" value="SUBTILISIN"/>
</dbReference>
<dbReference type="GO" id="GO:0004252">
    <property type="term" value="F:serine-type endopeptidase activity"/>
    <property type="evidence" value="ECO:0007669"/>
    <property type="project" value="UniProtKB-UniRule"/>
</dbReference>
<dbReference type="PROSITE" id="PS00138">
    <property type="entry name" value="SUBTILASE_SER"/>
    <property type="match status" value="1"/>
</dbReference>
<dbReference type="OrthoDB" id="40711at2759"/>
<dbReference type="InterPro" id="IPR036852">
    <property type="entry name" value="Peptidase_S8/S53_dom_sf"/>
</dbReference>
<keyword evidence="10" id="KW-0472">Membrane</keyword>
<evidence type="ECO:0000256" key="6">
    <source>
        <dbReference type="ARBA" id="ARBA00023619"/>
    </source>
</evidence>
<dbReference type="InParanoid" id="A0A1E7EVW6"/>
<dbReference type="PROSITE" id="PS00136">
    <property type="entry name" value="SUBTILASE_ASP"/>
    <property type="match status" value="1"/>
</dbReference>
<keyword evidence="14" id="KW-1185">Reference proteome</keyword>
<feature type="chain" id="PRO_5009192313" description="subtilisin" evidence="11">
    <location>
        <begin position="29"/>
        <end position="512"/>
    </location>
</feature>
<evidence type="ECO:0000256" key="2">
    <source>
        <dbReference type="ARBA" id="ARBA00022670"/>
    </source>
</evidence>
<evidence type="ECO:0000256" key="3">
    <source>
        <dbReference type="ARBA" id="ARBA00022801"/>
    </source>
</evidence>
<dbReference type="InterPro" id="IPR000209">
    <property type="entry name" value="Peptidase_S8/S53_dom"/>
</dbReference>
<organism evidence="13 14">
    <name type="scientific">Fragilariopsis cylindrus CCMP1102</name>
    <dbReference type="NCBI Taxonomy" id="635003"/>
    <lineage>
        <taxon>Eukaryota</taxon>
        <taxon>Sar</taxon>
        <taxon>Stramenopiles</taxon>
        <taxon>Ochrophyta</taxon>
        <taxon>Bacillariophyta</taxon>
        <taxon>Bacillariophyceae</taxon>
        <taxon>Bacillariophycidae</taxon>
        <taxon>Bacillariales</taxon>
        <taxon>Bacillariaceae</taxon>
        <taxon>Fragilariopsis</taxon>
    </lineage>
</organism>
<dbReference type="PANTHER" id="PTHR43806:SF11">
    <property type="entry name" value="CEREVISIN-RELATED"/>
    <property type="match status" value="1"/>
</dbReference>
<keyword evidence="11" id="KW-0732">Signal</keyword>
<keyword evidence="2 7" id="KW-0645">Protease</keyword>
<feature type="active site" description="Charge relay system" evidence="7">
    <location>
        <position position="434"/>
    </location>
</feature>
<dbReference type="PANTHER" id="PTHR43806">
    <property type="entry name" value="PEPTIDASE S8"/>
    <property type="match status" value="1"/>
</dbReference>
<protein>
    <recommendedName>
        <fullName evidence="6">subtilisin</fullName>
        <ecNumber evidence="6">3.4.21.62</ecNumber>
    </recommendedName>
</protein>
<evidence type="ECO:0000256" key="11">
    <source>
        <dbReference type="SAM" id="SignalP"/>
    </source>
</evidence>
<reference evidence="13 14" key="1">
    <citation type="submission" date="2016-09" db="EMBL/GenBank/DDBJ databases">
        <title>Extensive genetic diversity and differential bi-allelic expression allows diatom success in the polar Southern Ocean.</title>
        <authorList>
            <consortium name="DOE Joint Genome Institute"/>
            <person name="Mock T."/>
            <person name="Otillar R.P."/>
            <person name="Strauss J."/>
            <person name="Dupont C."/>
            <person name="Frickenhaus S."/>
            <person name="Maumus F."/>
            <person name="Mcmullan M."/>
            <person name="Sanges R."/>
            <person name="Schmutz J."/>
            <person name="Toseland A."/>
            <person name="Valas R."/>
            <person name="Veluchamy A."/>
            <person name="Ward B.J."/>
            <person name="Allen A."/>
            <person name="Barry K."/>
            <person name="Falciatore A."/>
            <person name="Ferrante M."/>
            <person name="Fortunato A.E."/>
            <person name="Gloeckner G."/>
            <person name="Gruber A."/>
            <person name="Hipkin R."/>
            <person name="Janech M."/>
            <person name="Kroth P."/>
            <person name="Leese F."/>
            <person name="Lindquist E."/>
            <person name="Lyon B.R."/>
            <person name="Martin J."/>
            <person name="Mayer C."/>
            <person name="Parker M."/>
            <person name="Quesneville H."/>
            <person name="Raymond J."/>
            <person name="Uhlig C."/>
            <person name="Valentin K.U."/>
            <person name="Worden A.Z."/>
            <person name="Armbrust E.V."/>
            <person name="Bowler C."/>
            <person name="Green B."/>
            <person name="Moulton V."/>
            <person name="Van Oosterhout C."/>
            <person name="Grigoriev I."/>
        </authorList>
    </citation>
    <scope>NUCLEOTIDE SEQUENCE [LARGE SCALE GENOMIC DNA]</scope>
    <source>
        <strain evidence="13 14">CCMP1102</strain>
    </source>
</reference>
<dbReference type="GO" id="GO:0006508">
    <property type="term" value="P:proteolysis"/>
    <property type="evidence" value="ECO:0007669"/>
    <property type="project" value="UniProtKB-KW"/>
</dbReference>
<dbReference type="KEGG" id="fcy:FRACYDRAFT_247940"/>
<evidence type="ECO:0000256" key="5">
    <source>
        <dbReference type="ARBA" id="ARBA00023529"/>
    </source>
</evidence>
<feature type="domain" description="Peptidase S8/S53" evidence="12">
    <location>
        <begin position="236"/>
        <end position="474"/>
    </location>
</feature>
<dbReference type="SUPFAM" id="SSF52743">
    <property type="entry name" value="Subtilisin-like"/>
    <property type="match status" value="1"/>
</dbReference>
<dbReference type="InterPro" id="IPR023827">
    <property type="entry name" value="Peptidase_S8_Asp-AS"/>
</dbReference>
<dbReference type="InterPro" id="IPR023828">
    <property type="entry name" value="Peptidase_S8_Ser-AS"/>
</dbReference>
<evidence type="ECO:0000256" key="7">
    <source>
        <dbReference type="PROSITE-ProRule" id="PRU01240"/>
    </source>
</evidence>
<evidence type="ECO:0000313" key="14">
    <source>
        <dbReference type="Proteomes" id="UP000095751"/>
    </source>
</evidence>
<comment type="catalytic activity">
    <reaction evidence="5">
        <text>Hydrolysis of proteins with broad specificity for peptide bonds, and a preference for a large uncharged residue in P1. Hydrolyzes peptide amides.</text>
        <dbReference type="EC" id="3.4.21.62"/>
    </reaction>
</comment>
<dbReference type="EC" id="3.4.21.62" evidence="6"/>
<dbReference type="Gene3D" id="3.40.50.200">
    <property type="entry name" value="Peptidase S8/S53 domain"/>
    <property type="match status" value="1"/>
</dbReference>
<evidence type="ECO:0000256" key="1">
    <source>
        <dbReference type="ARBA" id="ARBA00011073"/>
    </source>
</evidence>
<keyword evidence="3 7" id="KW-0378">Hydrolase</keyword>
<feature type="active site" description="Charge relay system" evidence="7">
    <location>
        <position position="245"/>
    </location>
</feature>